<dbReference type="OrthoDB" id="7853084at2"/>
<evidence type="ECO:0000313" key="1">
    <source>
        <dbReference type="EMBL" id="SFD71283.1"/>
    </source>
</evidence>
<sequence>MSPERTPHPEFRTRQAMADLDALIRAGRPDLPARIAARIPVETGAADALDAIRTGADPVSVPTGAGDALRLAAATPDDDFGAFIWASAILVRGALAGSGLGPELAEYWDALADHYRIAPAAQRAALANGIDRLAAGSGLDLDSAPGPRDRLTRPRSAVMPPLVALARRMPPGLRDEVAAPGRAAIETALAVPDAWFEDPGEDLPVDPARLSAEPPDAPGFAPCVALLILGGTVNAAARAGAAQLWSGRSAAILALDRSDRAAILGGLRWLYESDPDWTAEGAVTLPLD</sequence>
<dbReference type="RefSeq" id="WP_149754767.1">
    <property type="nucleotide sequence ID" value="NZ_FOMS01000002.1"/>
</dbReference>
<keyword evidence="2" id="KW-1185">Reference proteome</keyword>
<proteinExistence type="predicted"/>
<reference evidence="1 2" key="1">
    <citation type="submission" date="2016-10" db="EMBL/GenBank/DDBJ databases">
        <authorList>
            <person name="Varghese N."/>
            <person name="Submissions S."/>
        </authorList>
    </citation>
    <scope>NUCLEOTIDE SEQUENCE [LARGE SCALE GENOMIC DNA]</scope>
    <source>
        <strain evidence="2">YIM D21,KCTC 23444,ACCC 10710</strain>
    </source>
</reference>
<evidence type="ECO:0000313" key="2">
    <source>
        <dbReference type="Proteomes" id="UP000325289"/>
    </source>
</evidence>
<dbReference type="EMBL" id="FOMS01000002">
    <property type="protein sequence ID" value="SFD71283.1"/>
    <property type="molecule type" value="Genomic_DNA"/>
</dbReference>
<gene>
    <name evidence="1" type="ORF">SAMN04515678_102394</name>
</gene>
<name>A0A1I1UR54_9RHOB</name>
<protein>
    <submittedName>
        <fullName evidence="1">Uncharacterized protein</fullName>
    </submittedName>
</protein>
<dbReference type="AlphaFoldDB" id="A0A1I1UR54"/>
<organism evidence="1 2">
    <name type="scientific">Roseivivax sediminis</name>
    <dbReference type="NCBI Taxonomy" id="936889"/>
    <lineage>
        <taxon>Bacteria</taxon>
        <taxon>Pseudomonadati</taxon>
        <taxon>Pseudomonadota</taxon>
        <taxon>Alphaproteobacteria</taxon>
        <taxon>Rhodobacterales</taxon>
        <taxon>Roseobacteraceae</taxon>
        <taxon>Roseivivax</taxon>
    </lineage>
</organism>
<accession>A0A1I1UR54</accession>
<dbReference type="Proteomes" id="UP000325289">
    <property type="component" value="Unassembled WGS sequence"/>
</dbReference>